<dbReference type="RefSeq" id="WP_129123937.1">
    <property type="nucleotide sequence ID" value="NZ_PEIB01000039.1"/>
</dbReference>
<reference evidence="2 3" key="1">
    <citation type="submission" date="2017-10" db="EMBL/GenBank/DDBJ databases">
        <title>Nyctiphanis sp. nov., isolated from the stomach of the euphausiid Nyctiphanes simplex (Hansen, 1911) in the Gulf of California.</title>
        <authorList>
            <person name="Gomez-Gil B."/>
            <person name="Aguilar-Mendez M."/>
            <person name="Lopez-Cortes A."/>
            <person name="Gomez-Gutierrez J."/>
            <person name="Roque A."/>
            <person name="Lang E."/>
            <person name="Gonzalez-Castillo A."/>
        </authorList>
    </citation>
    <scope>NUCLEOTIDE SEQUENCE [LARGE SCALE GENOMIC DNA]</scope>
    <source>
        <strain evidence="2 3">CAIM 600</strain>
    </source>
</reference>
<gene>
    <name evidence="2" type="ORF">CS022_21335</name>
</gene>
<feature type="signal peptide" evidence="1">
    <location>
        <begin position="1"/>
        <end position="21"/>
    </location>
</feature>
<dbReference type="OrthoDB" id="8774802at2"/>
<keyword evidence="1" id="KW-0732">Signal</keyword>
<dbReference type="PROSITE" id="PS51257">
    <property type="entry name" value="PROKAR_LIPOPROTEIN"/>
    <property type="match status" value="1"/>
</dbReference>
<accession>A0A4Q0YKF5</accession>
<name>A0A4Q0YKF5_9GAMM</name>
<sequence>MKYAMSFLSLIIAGCTSHSSAAVEGPSVLIDKGTVIVTVADSDFDKPYTITHAPQGKCVPEVSINTEGNRTEVTHTKACFGEGRNEGTVFNIVVNPSYSHHISLKAGQIFAPDIRDSATSASHMLWWMSAEYTVKARITLYHVKPWSALKGL</sequence>
<dbReference type="AlphaFoldDB" id="A0A4Q0YKF5"/>
<dbReference type="EMBL" id="PEIB01000039">
    <property type="protein sequence ID" value="RXJ71212.1"/>
    <property type="molecule type" value="Genomic_DNA"/>
</dbReference>
<evidence type="ECO:0000313" key="2">
    <source>
        <dbReference type="EMBL" id="RXJ71212.1"/>
    </source>
</evidence>
<proteinExistence type="predicted"/>
<evidence type="ECO:0000313" key="3">
    <source>
        <dbReference type="Proteomes" id="UP000290287"/>
    </source>
</evidence>
<keyword evidence="3" id="KW-1185">Reference proteome</keyword>
<comment type="caution">
    <text evidence="2">The sequence shown here is derived from an EMBL/GenBank/DDBJ whole genome shotgun (WGS) entry which is preliminary data.</text>
</comment>
<organism evidence="2 3">
    <name type="scientific">Veronia nyctiphanis</name>
    <dbReference type="NCBI Taxonomy" id="1278244"/>
    <lineage>
        <taxon>Bacteria</taxon>
        <taxon>Pseudomonadati</taxon>
        <taxon>Pseudomonadota</taxon>
        <taxon>Gammaproteobacteria</taxon>
        <taxon>Vibrionales</taxon>
        <taxon>Vibrionaceae</taxon>
        <taxon>Veronia</taxon>
    </lineage>
</organism>
<feature type="chain" id="PRO_5020516865" evidence="1">
    <location>
        <begin position="22"/>
        <end position="152"/>
    </location>
</feature>
<dbReference type="Proteomes" id="UP000290287">
    <property type="component" value="Unassembled WGS sequence"/>
</dbReference>
<protein>
    <submittedName>
        <fullName evidence="2">Uncharacterized protein</fullName>
    </submittedName>
</protein>
<evidence type="ECO:0000256" key="1">
    <source>
        <dbReference type="SAM" id="SignalP"/>
    </source>
</evidence>